<dbReference type="OrthoDB" id="2678813at2"/>
<keyword evidence="1" id="KW-0732">Signal</keyword>
<evidence type="ECO:0008006" key="4">
    <source>
        <dbReference type="Google" id="ProtNLM"/>
    </source>
</evidence>
<keyword evidence="3" id="KW-1185">Reference proteome</keyword>
<gene>
    <name evidence="2" type="ORF">EJP77_03620</name>
</gene>
<comment type="caution">
    <text evidence="2">The sequence shown here is derived from an EMBL/GenBank/DDBJ whole genome shotgun (WGS) entry which is preliminary data.</text>
</comment>
<evidence type="ECO:0000313" key="3">
    <source>
        <dbReference type="Proteomes" id="UP000272464"/>
    </source>
</evidence>
<reference evidence="2 3" key="1">
    <citation type="submission" date="2018-12" db="EMBL/GenBank/DDBJ databases">
        <authorList>
            <person name="Sun L."/>
            <person name="Chen Z."/>
        </authorList>
    </citation>
    <scope>NUCLEOTIDE SEQUENCE [LARGE SCALE GENOMIC DNA]</scope>
    <source>
        <strain evidence="2 3">3-5-3</strain>
    </source>
</reference>
<name>A0A3S1E1X8_9BACL</name>
<organism evidence="2 3">
    <name type="scientific">Paenibacillus zeisoli</name>
    <dbReference type="NCBI Taxonomy" id="2496267"/>
    <lineage>
        <taxon>Bacteria</taxon>
        <taxon>Bacillati</taxon>
        <taxon>Bacillota</taxon>
        <taxon>Bacilli</taxon>
        <taxon>Bacillales</taxon>
        <taxon>Paenibacillaceae</taxon>
        <taxon>Paenibacillus</taxon>
    </lineage>
</organism>
<feature type="signal peptide" evidence="1">
    <location>
        <begin position="1"/>
        <end position="22"/>
    </location>
</feature>
<feature type="chain" id="PRO_5018749866" description="DUF4825 domain-containing protein" evidence="1">
    <location>
        <begin position="23"/>
        <end position="177"/>
    </location>
</feature>
<dbReference type="EMBL" id="RZNX01000001">
    <property type="protein sequence ID" value="RUT36091.1"/>
    <property type="molecule type" value="Genomic_DNA"/>
</dbReference>
<dbReference type="AlphaFoldDB" id="A0A3S1E1X8"/>
<protein>
    <recommendedName>
        <fullName evidence="4">DUF4825 domain-containing protein</fullName>
    </recommendedName>
</protein>
<proteinExistence type="predicted"/>
<sequence>MKRWTTILTAFILTLTTALAVAAFTAHGDTWRSIAAYNAFADGKVIDLTENNLVDELSQLPLSVRLSKVNLNQSILSVDLKIGEESYQPSVLYLNMAELIRFSFERTSNVSQLLIRLVAEDKWVGTKHLLLASDVRRGEWPPSALDDLENLGDHPLSDELRQYFRLTVTSLWKNRFE</sequence>
<dbReference type="Proteomes" id="UP000272464">
    <property type="component" value="Unassembled WGS sequence"/>
</dbReference>
<evidence type="ECO:0000313" key="2">
    <source>
        <dbReference type="EMBL" id="RUT36091.1"/>
    </source>
</evidence>
<accession>A0A3S1E1X8</accession>
<dbReference type="RefSeq" id="WP_127197786.1">
    <property type="nucleotide sequence ID" value="NZ_RZNX01000001.1"/>
</dbReference>
<evidence type="ECO:0000256" key="1">
    <source>
        <dbReference type="SAM" id="SignalP"/>
    </source>
</evidence>